<dbReference type="EMBL" id="QRDY01000047">
    <property type="protein sequence ID" value="RED51131.1"/>
    <property type="molecule type" value="Genomic_DNA"/>
</dbReference>
<dbReference type="Gene3D" id="1.10.10.60">
    <property type="entry name" value="Homeodomain-like"/>
    <property type="match status" value="1"/>
</dbReference>
<reference evidence="2 3" key="1">
    <citation type="submission" date="2018-07" db="EMBL/GenBank/DDBJ databases">
        <title>Genomic Encyclopedia of Type Strains, Phase III (KMG-III): the genomes of soil and plant-associated and newly described type strains.</title>
        <authorList>
            <person name="Whitman W."/>
        </authorList>
    </citation>
    <scope>NUCLEOTIDE SEQUENCE [LARGE SCALE GENOMIC DNA]</scope>
    <source>
        <strain evidence="2 3">CECT 8236</strain>
    </source>
</reference>
<dbReference type="Proteomes" id="UP000256869">
    <property type="component" value="Unassembled WGS sequence"/>
</dbReference>
<organism evidence="2 3">
    <name type="scientific">Cohnella lupini</name>
    <dbReference type="NCBI Taxonomy" id="1294267"/>
    <lineage>
        <taxon>Bacteria</taxon>
        <taxon>Bacillati</taxon>
        <taxon>Bacillota</taxon>
        <taxon>Bacilli</taxon>
        <taxon>Bacillales</taxon>
        <taxon>Paenibacillaceae</taxon>
        <taxon>Cohnella</taxon>
    </lineage>
</organism>
<sequence>MKYQIKQYGEEDGLSPEALLVAEILATPGRGGMTLDDIAVHVGTSTRTINRMRRDPAVMEYIRRRSLENVTEAMPDIVQTLNEKARSGSSIKAIEVWARIAGLYQPEMIVKAAPFEDRSTEALERSIEELRRQLEADGIDNEEEIEQ</sequence>
<dbReference type="RefSeq" id="WP_115996037.1">
    <property type="nucleotide sequence ID" value="NZ_QRDY01000047.1"/>
</dbReference>
<evidence type="ECO:0000313" key="2">
    <source>
        <dbReference type="EMBL" id="RED51131.1"/>
    </source>
</evidence>
<dbReference type="OrthoDB" id="2199833at2"/>
<dbReference type="AlphaFoldDB" id="A0A3D9HP89"/>
<evidence type="ECO:0000313" key="3">
    <source>
        <dbReference type="Proteomes" id="UP000256869"/>
    </source>
</evidence>
<protein>
    <submittedName>
        <fullName evidence="2">Putative insertion element HTH domain-containing protein</fullName>
    </submittedName>
</protein>
<dbReference type="InterPro" id="IPR024978">
    <property type="entry name" value="Homeodomain_phBC6A51-type"/>
</dbReference>
<proteinExistence type="predicted"/>
<evidence type="ECO:0000259" key="1">
    <source>
        <dbReference type="Pfam" id="PF13022"/>
    </source>
</evidence>
<dbReference type="Pfam" id="PF13022">
    <property type="entry name" value="HTH_Tnp_1_2"/>
    <property type="match status" value="1"/>
</dbReference>
<feature type="domain" description="Homeodomain phBC6A51-type" evidence="1">
    <location>
        <begin position="14"/>
        <end position="118"/>
    </location>
</feature>
<keyword evidence="3" id="KW-1185">Reference proteome</keyword>
<gene>
    <name evidence="2" type="ORF">DFP95_1472</name>
</gene>
<name>A0A3D9HP89_9BACL</name>
<accession>A0A3D9HP89</accession>
<comment type="caution">
    <text evidence="2">The sequence shown here is derived from an EMBL/GenBank/DDBJ whole genome shotgun (WGS) entry which is preliminary data.</text>
</comment>